<dbReference type="PROSITE" id="PS50146">
    <property type="entry name" value="DAGK"/>
    <property type="match status" value="1"/>
</dbReference>
<dbReference type="Gene3D" id="3.40.50.10330">
    <property type="entry name" value="Probable inorganic polyphosphate/atp-NAD kinase, domain 1"/>
    <property type="match status" value="1"/>
</dbReference>
<dbReference type="GO" id="GO:0008654">
    <property type="term" value="P:phospholipid biosynthetic process"/>
    <property type="evidence" value="ECO:0007669"/>
    <property type="project" value="UniProtKB-KW"/>
</dbReference>
<name>A0A6J4S8P1_9ACTN</name>
<dbReference type="PANTHER" id="PTHR12358">
    <property type="entry name" value="SPHINGOSINE KINASE"/>
    <property type="match status" value="1"/>
</dbReference>
<dbReference type="InterPro" id="IPR017438">
    <property type="entry name" value="ATP-NAD_kinase_N"/>
</dbReference>
<dbReference type="AlphaFoldDB" id="A0A6J4S8P1"/>
<evidence type="ECO:0000256" key="4">
    <source>
        <dbReference type="ARBA" id="ARBA00022741"/>
    </source>
</evidence>
<dbReference type="GO" id="GO:0005524">
    <property type="term" value="F:ATP binding"/>
    <property type="evidence" value="ECO:0007669"/>
    <property type="project" value="UniProtKB-KW"/>
</dbReference>
<keyword evidence="6" id="KW-0067">ATP-binding</keyword>
<dbReference type="InterPro" id="IPR045540">
    <property type="entry name" value="YegS/DAGK_C"/>
</dbReference>
<dbReference type="SUPFAM" id="SSF111331">
    <property type="entry name" value="NAD kinase/diacylglycerol kinase-like"/>
    <property type="match status" value="1"/>
</dbReference>
<dbReference type="InterPro" id="IPR001206">
    <property type="entry name" value="Diacylglycerol_kinase_cat_dom"/>
</dbReference>
<dbReference type="EMBL" id="CADCVL010000296">
    <property type="protein sequence ID" value="CAA9485505.1"/>
    <property type="molecule type" value="Genomic_DNA"/>
</dbReference>
<organism evidence="10">
    <name type="scientific">uncultured Solirubrobacteraceae bacterium</name>
    <dbReference type="NCBI Taxonomy" id="1162706"/>
    <lineage>
        <taxon>Bacteria</taxon>
        <taxon>Bacillati</taxon>
        <taxon>Actinomycetota</taxon>
        <taxon>Thermoleophilia</taxon>
        <taxon>Solirubrobacterales</taxon>
        <taxon>Solirubrobacteraceae</taxon>
        <taxon>environmental samples</taxon>
    </lineage>
</organism>
<proteinExistence type="inferred from homology"/>
<dbReference type="Pfam" id="PF19279">
    <property type="entry name" value="YegS_C"/>
    <property type="match status" value="1"/>
</dbReference>
<keyword evidence="7" id="KW-0444">Lipid biosynthesis</keyword>
<keyword evidence="8" id="KW-1208">Phospholipid metabolism</keyword>
<feature type="domain" description="DAGKc" evidence="9">
    <location>
        <begin position="1"/>
        <end position="121"/>
    </location>
</feature>
<keyword evidence="4" id="KW-0547">Nucleotide-binding</keyword>
<sequence>MDIALIANPGAGGSTDTDEVAVALRAHGAEIEHFSLDEDDLARAARSGAERVVVAGGDGSIGPAAVVAQALGVPLALIPTGTANDFARSQGIPLEIPRACALAMEGTRRQRMDLGRLSSGCAFVNVANTGISTSAAREAAPLKSVLGPVAYGVGALRAASNAKPIACRVSVDGREIFSAKSWQVIVGVTGAFGGGSELGSADPQDGQLDVAVLPAGSRVGLVRRAWGMRTGTICAQPDVVHERGREILLELPPGTELNVDGEVIPAGRPERATLEPGAFELVVP</sequence>
<protein>
    <recommendedName>
        <fullName evidence="9">DAGKc domain-containing protein</fullName>
    </recommendedName>
</protein>
<comment type="cofactor">
    <cofactor evidence="1">
        <name>Mg(2+)</name>
        <dbReference type="ChEBI" id="CHEBI:18420"/>
    </cofactor>
</comment>
<dbReference type="InterPro" id="IPR016064">
    <property type="entry name" value="NAD/diacylglycerol_kinase_sf"/>
</dbReference>
<evidence type="ECO:0000313" key="10">
    <source>
        <dbReference type="EMBL" id="CAA9485505.1"/>
    </source>
</evidence>
<dbReference type="Gene3D" id="2.60.200.40">
    <property type="match status" value="1"/>
</dbReference>
<evidence type="ECO:0000256" key="3">
    <source>
        <dbReference type="ARBA" id="ARBA00022679"/>
    </source>
</evidence>
<dbReference type="GO" id="GO:0016301">
    <property type="term" value="F:kinase activity"/>
    <property type="evidence" value="ECO:0007669"/>
    <property type="project" value="UniProtKB-KW"/>
</dbReference>
<evidence type="ECO:0000256" key="7">
    <source>
        <dbReference type="ARBA" id="ARBA00023209"/>
    </source>
</evidence>
<evidence type="ECO:0000256" key="8">
    <source>
        <dbReference type="ARBA" id="ARBA00023264"/>
    </source>
</evidence>
<keyword evidence="7" id="KW-0594">Phospholipid biosynthesis</keyword>
<evidence type="ECO:0000256" key="1">
    <source>
        <dbReference type="ARBA" id="ARBA00001946"/>
    </source>
</evidence>
<dbReference type="Pfam" id="PF00781">
    <property type="entry name" value="DAGK_cat"/>
    <property type="match status" value="1"/>
</dbReference>
<keyword evidence="5" id="KW-0418">Kinase</keyword>
<evidence type="ECO:0000256" key="6">
    <source>
        <dbReference type="ARBA" id="ARBA00022840"/>
    </source>
</evidence>
<dbReference type="InterPro" id="IPR050187">
    <property type="entry name" value="Lipid_Phosphate_FormReg"/>
</dbReference>
<keyword evidence="3" id="KW-0808">Transferase</keyword>
<comment type="similarity">
    <text evidence="2">Belongs to the diacylglycerol/lipid kinase family.</text>
</comment>
<gene>
    <name evidence="10" type="ORF">AVDCRST_MAG65-1703</name>
</gene>
<accession>A0A6J4S8P1</accession>
<reference evidence="10" key="1">
    <citation type="submission" date="2020-02" db="EMBL/GenBank/DDBJ databases">
        <authorList>
            <person name="Meier V. D."/>
        </authorList>
    </citation>
    <scope>NUCLEOTIDE SEQUENCE</scope>
    <source>
        <strain evidence="10">AVDCRST_MAG65</strain>
    </source>
</reference>
<evidence type="ECO:0000256" key="5">
    <source>
        <dbReference type="ARBA" id="ARBA00022777"/>
    </source>
</evidence>
<evidence type="ECO:0000256" key="2">
    <source>
        <dbReference type="ARBA" id="ARBA00005983"/>
    </source>
</evidence>
<evidence type="ECO:0000259" key="9">
    <source>
        <dbReference type="PROSITE" id="PS50146"/>
    </source>
</evidence>
<dbReference type="PANTHER" id="PTHR12358:SF54">
    <property type="entry name" value="SPHINGOSINE KINASE RELATED PROTEIN"/>
    <property type="match status" value="1"/>
</dbReference>
<keyword evidence="7" id="KW-0443">Lipid metabolism</keyword>
<dbReference type="SMART" id="SM00046">
    <property type="entry name" value="DAGKc"/>
    <property type="match status" value="1"/>
</dbReference>